<organism evidence="1 2">
    <name type="scientific">Candidatus Sarcina troglodytae</name>
    <dbReference type="NCBI Taxonomy" id="2726954"/>
    <lineage>
        <taxon>Bacteria</taxon>
        <taxon>Bacillati</taxon>
        <taxon>Bacillota</taxon>
        <taxon>Clostridia</taxon>
        <taxon>Eubacteriales</taxon>
        <taxon>Clostridiaceae</taxon>
        <taxon>Sarcina</taxon>
    </lineage>
</organism>
<keyword evidence="2" id="KW-1185">Reference proteome</keyword>
<gene>
    <name evidence="1" type="primary">gmk</name>
    <name evidence="1" type="ORF">HH195_07030</name>
</gene>
<sequence length="216" mass="24558">MMNNMRHCNKGLLIVISGPSGAGKGTICKALLEKRQDIEVSVSATTRNPRDGEIDGVNYHFLKKEDFLKKLEQGDFLEYAQVYGNFYGTPKSNVEEVLESGKNVILEIDIQGALKVKEKATEGVFIFILPPSMEELKQRIIKRGSETPESLMTRFKSAYQEINYVSKYNYAVVNDNVEDAVHKIECILTAEMCRVDRLKETVIESKEDIIHEQLYD</sequence>
<dbReference type="Proteomes" id="UP000594603">
    <property type="component" value="Chromosome"/>
</dbReference>
<dbReference type="EC" id="2.7.4.8" evidence="1"/>
<proteinExistence type="predicted"/>
<evidence type="ECO:0000313" key="2">
    <source>
        <dbReference type="Proteomes" id="UP000594603"/>
    </source>
</evidence>
<accession>A0ACD1BE15</accession>
<keyword evidence="1" id="KW-0418">Kinase</keyword>
<name>A0ACD1BE15_9CLOT</name>
<keyword evidence="1" id="KW-0808">Transferase</keyword>
<protein>
    <submittedName>
        <fullName evidence="1">Guanylate kinase</fullName>
        <ecNumber evidence="1">2.7.4.8</ecNumber>
    </submittedName>
</protein>
<dbReference type="EMBL" id="CP051754">
    <property type="protein sequence ID" value="QPJ85690.1"/>
    <property type="molecule type" value="Genomic_DNA"/>
</dbReference>
<reference evidence="1" key="1">
    <citation type="submission" date="2020-04" db="EMBL/GenBank/DDBJ databases">
        <title>A novel bacterium ('Candidatus Sarcina troglodytae' sp. nov.) linked to a protracted, uniformly lethal epizootic among sanctuary western chimpanzees (Pan troglodytes verus) in Sierra Leone.</title>
        <authorList>
            <person name="Owens L.A."/>
            <person name="Colitti B."/>
            <person name="Hirji I."/>
            <person name="Pizaro A."/>
            <person name="Jaffe J.E."/>
            <person name="Moittie S."/>
            <person name="Bishop-Lilly K.A."/>
            <person name="Estrella L.A."/>
            <person name="Voegtly L.J."/>
            <person name="Kuhn J.H."/>
            <person name="Suen G."/>
            <person name="Deblois C.L."/>
            <person name="Dunn C."/>
            <person name="Juan-Salles C."/>
            <person name="Goldberg T.L."/>
        </authorList>
    </citation>
    <scope>NUCLEOTIDE SEQUENCE</scope>
    <source>
        <strain evidence="1">JB2</strain>
    </source>
</reference>
<evidence type="ECO:0000313" key="1">
    <source>
        <dbReference type="EMBL" id="QPJ85690.1"/>
    </source>
</evidence>